<comment type="caution">
    <text evidence="1">The sequence shown here is derived from an EMBL/GenBank/DDBJ whole genome shotgun (WGS) entry which is preliminary data.</text>
</comment>
<organism evidence="1 2">
    <name type="scientific">Marinibacterium profundimaris</name>
    <dbReference type="NCBI Taxonomy" id="1679460"/>
    <lineage>
        <taxon>Bacteria</taxon>
        <taxon>Pseudomonadati</taxon>
        <taxon>Pseudomonadota</taxon>
        <taxon>Alphaproteobacteria</taxon>
        <taxon>Rhodobacterales</taxon>
        <taxon>Paracoccaceae</taxon>
        <taxon>Marinibacterium</taxon>
    </lineage>
</organism>
<evidence type="ECO:0000313" key="2">
    <source>
        <dbReference type="Proteomes" id="UP000215377"/>
    </source>
</evidence>
<name>A0A225NBC7_9RHOB</name>
<dbReference type="AlphaFoldDB" id="A0A225NBC7"/>
<accession>A0A225NBC7</accession>
<keyword evidence="2" id="KW-1185">Reference proteome</keyword>
<sequence>MTKDPACGNSPALPSIKDCQHAAVTLAGTLDAIELMLMEEGAGHSQWSNPALSVVHMARQHAQELADNLDRVSS</sequence>
<evidence type="ECO:0000313" key="1">
    <source>
        <dbReference type="EMBL" id="OWU67793.1"/>
    </source>
</evidence>
<gene>
    <name evidence="1" type="ORF">ATO3_25525</name>
</gene>
<reference evidence="1 2" key="1">
    <citation type="submission" date="2013-04" db="EMBL/GenBank/DDBJ databases">
        <title>Oceanicola sp. 22II1-22F33 Genome Sequencing.</title>
        <authorList>
            <person name="Lai Q."/>
            <person name="Li G."/>
            <person name="Shao Z."/>
        </authorList>
    </citation>
    <scope>NUCLEOTIDE SEQUENCE [LARGE SCALE GENOMIC DNA]</scope>
    <source>
        <strain evidence="1 2">22II1-22F33</strain>
    </source>
</reference>
<protein>
    <submittedName>
        <fullName evidence="1">Uncharacterized protein</fullName>
    </submittedName>
</protein>
<dbReference type="RefSeq" id="WP_088652728.1">
    <property type="nucleotide sequence ID" value="NZ_AQQR01000026.1"/>
</dbReference>
<proteinExistence type="predicted"/>
<dbReference type="Proteomes" id="UP000215377">
    <property type="component" value="Unassembled WGS sequence"/>
</dbReference>
<dbReference type="EMBL" id="AQQR01000026">
    <property type="protein sequence ID" value="OWU67793.1"/>
    <property type="molecule type" value="Genomic_DNA"/>
</dbReference>
<dbReference type="OrthoDB" id="7885628at2"/>